<dbReference type="Pfam" id="PF01597">
    <property type="entry name" value="GCV_H"/>
    <property type="match status" value="1"/>
</dbReference>
<dbReference type="GO" id="GO:0019464">
    <property type="term" value="P:glycine decarboxylation via glycine cleavage system"/>
    <property type="evidence" value="ECO:0007669"/>
    <property type="project" value="UniProtKB-UniRule"/>
</dbReference>
<evidence type="ECO:0000256" key="3">
    <source>
        <dbReference type="HAMAP-Rule" id="MF_00272"/>
    </source>
</evidence>
<comment type="similarity">
    <text evidence="1 3">Belongs to the GcvH family.</text>
</comment>
<proteinExistence type="inferred from homology"/>
<evidence type="ECO:0000313" key="6">
    <source>
        <dbReference type="EMBL" id="KDN94819.1"/>
    </source>
</evidence>
<dbReference type="PANTHER" id="PTHR11715:SF3">
    <property type="entry name" value="GLYCINE CLEAVAGE SYSTEM H PROTEIN-RELATED"/>
    <property type="match status" value="1"/>
</dbReference>
<dbReference type="InterPro" id="IPR002930">
    <property type="entry name" value="GCV_H"/>
</dbReference>
<keyword evidence="2 3" id="KW-0450">Lipoyl</keyword>
<protein>
    <recommendedName>
        <fullName evidence="3">Glycine cleavage system H protein</fullName>
    </recommendedName>
</protein>
<dbReference type="PANTHER" id="PTHR11715">
    <property type="entry name" value="GLYCINE CLEAVAGE SYSTEM H PROTEIN"/>
    <property type="match status" value="1"/>
</dbReference>
<dbReference type="GO" id="GO:0005829">
    <property type="term" value="C:cytosol"/>
    <property type="evidence" value="ECO:0007669"/>
    <property type="project" value="TreeGrafter"/>
</dbReference>
<feature type="modified residue" description="N6-lipoyllysine" evidence="3 4">
    <location>
        <position position="61"/>
    </location>
</feature>
<dbReference type="InterPro" id="IPR017453">
    <property type="entry name" value="GCV_H_sub"/>
</dbReference>
<reference evidence="6 7" key="1">
    <citation type="submission" date="2014-04" db="EMBL/GenBank/DDBJ databases">
        <title>Draft genome sequence of Hydrogenovibrio marinus MH-110, a model organism for aerobic H2 metabolism.</title>
        <authorList>
            <person name="Cha H.J."/>
            <person name="Jo B.H."/>
            <person name="Hwang B.H."/>
        </authorList>
    </citation>
    <scope>NUCLEOTIDE SEQUENCE [LARGE SCALE GENOMIC DNA]</scope>
    <source>
        <strain evidence="6 7">MH-110</strain>
    </source>
</reference>
<dbReference type="AlphaFoldDB" id="A0A066ZRD4"/>
<dbReference type="SUPFAM" id="SSF51230">
    <property type="entry name" value="Single hybrid motif"/>
    <property type="match status" value="1"/>
</dbReference>
<dbReference type="InterPro" id="IPR033753">
    <property type="entry name" value="GCV_H/Fam206"/>
</dbReference>
<comment type="function">
    <text evidence="3">The glycine cleavage system catalyzes the degradation of glycine. The H protein shuttles the methylamine group of glycine from the P protein to the T protein.</text>
</comment>
<sequence>MSQIKYTEDHEWIEIHGDGTATIGITDFAQEQLGDLVYVEVPEEGSEITKGEAVSVIESVKAASDLIAPVSGTIIESNQSLEDEPEKVNEDPMGAGWFIKVQIADESELEDLMDEAAYQACIE</sequence>
<dbReference type="InterPro" id="IPR011053">
    <property type="entry name" value="Single_hybrid_motif"/>
</dbReference>
<dbReference type="Gene3D" id="2.40.50.100">
    <property type="match status" value="1"/>
</dbReference>
<dbReference type="NCBIfam" id="NF002270">
    <property type="entry name" value="PRK01202.1"/>
    <property type="match status" value="1"/>
</dbReference>
<dbReference type="GO" id="GO:0009249">
    <property type="term" value="P:protein lipoylation"/>
    <property type="evidence" value="ECO:0007669"/>
    <property type="project" value="TreeGrafter"/>
</dbReference>
<evidence type="ECO:0000256" key="1">
    <source>
        <dbReference type="ARBA" id="ARBA00009249"/>
    </source>
</evidence>
<dbReference type="RefSeq" id="WP_029908316.1">
    <property type="nucleotide sequence ID" value="NZ_AP020335.1"/>
</dbReference>
<comment type="subunit">
    <text evidence="3">The glycine cleavage system is composed of four proteins: P, T, L and H.</text>
</comment>
<dbReference type="PROSITE" id="PS00189">
    <property type="entry name" value="LIPOYL"/>
    <property type="match status" value="1"/>
</dbReference>
<comment type="caution">
    <text evidence="6">The sequence shown here is derived from an EMBL/GenBank/DDBJ whole genome shotgun (WGS) entry which is preliminary data.</text>
</comment>
<organism evidence="6 7">
    <name type="scientific">Hydrogenovibrio marinus</name>
    <dbReference type="NCBI Taxonomy" id="28885"/>
    <lineage>
        <taxon>Bacteria</taxon>
        <taxon>Pseudomonadati</taxon>
        <taxon>Pseudomonadota</taxon>
        <taxon>Gammaproteobacteria</taxon>
        <taxon>Thiotrichales</taxon>
        <taxon>Piscirickettsiaceae</taxon>
        <taxon>Hydrogenovibrio</taxon>
    </lineage>
</organism>
<dbReference type="STRING" id="28885.EI16_00430"/>
<gene>
    <name evidence="3" type="primary">gcvH</name>
    <name evidence="6" type="ORF">EI16_00430</name>
</gene>
<dbReference type="CDD" id="cd06848">
    <property type="entry name" value="GCS_H"/>
    <property type="match status" value="1"/>
</dbReference>
<evidence type="ECO:0000259" key="5">
    <source>
        <dbReference type="PROSITE" id="PS50968"/>
    </source>
</evidence>
<accession>A0A066ZRD4</accession>
<dbReference type="NCBIfam" id="TIGR00527">
    <property type="entry name" value="gcvH"/>
    <property type="match status" value="1"/>
</dbReference>
<evidence type="ECO:0000256" key="2">
    <source>
        <dbReference type="ARBA" id="ARBA00022823"/>
    </source>
</evidence>
<dbReference type="Proteomes" id="UP000027341">
    <property type="component" value="Unassembled WGS sequence"/>
</dbReference>
<evidence type="ECO:0000256" key="4">
    <source>
        <dbReference type="PIRSR" id="PIRSR617453-50"/>
    </source>
</evidence>
<dbReference type="HAMAP" id="MF_00272">
    <property type="entry name" value="GcvH"/>
    <property type="match status" value="1"/>
</dbReference>
<dbReference type="InterPro" id="IPR003016">
    <property type="entry name" value="2-oxoA_DH_lipoyl-BS"/>
</dbReference>
<dbReference type="EMBL" id="JMIU01000001">
    <property type="protein sequence ID" value="KDN94819.1"/>
    <property type="molecule type" value="Genomic_DNA"/>
</dbReference>
<comment type="cofactor">
    <cofactor evidence="3">
        <name>(R)-lipoate</name>
        <dbReference type="ChEBI" id="CHEBI:83088"/>
    </cofactor>
    <text evidence="3">Binds 1 lipoyl cofactor covalently.</text>
</comment>
<name>A0A066ZRD4_HYDMR</name>
<dbReference type="GO" id="GO:0005960">
    <property type="term" value="C:glycine cleavage complex"/>
    <property type="evidence" value="ECO:0007669"/>
    <property type="project" value="InterPro"/>
</dbReference>
<dbReference type="PROSITE" id="PS50968">
    <property type="entry name" value="BIOTINYL_LIPOYL"/>
    <property type="match status" value="1"/>
</dbReference>
<keyword evidence="7" id="KW-1185">Reference proteome</keyword>
<evidence type="ECO:0000313" key="7">
    <source>
        <dbReference type="Proteomes" id="UP000027341"/>
    </source>
</evidence>
<feature type="domain" description="Lipoyl-binding" evidence="5">
    <location>
        <begin position="20"/>
        <end position="102"/>
    </location>
</feature>
<dbReference type="InterPro" id="IPR000089">
    <property type="entry name" value="Biotin_lipoyl"/>
</dbReference>